<keyword evidence="3" id="KW-1185">Reference proteome</keyword>
<evidence type="ECO:0000313" key="3">
    <source>
        <dbReference type="Proteomes" id="UP001281003"/>
    </source>
</evidence>
<name>A0AAE0PF16_SORBR</name>
<sequence length="126" mass="14773">MDHKPEPKRPKTEDSSAVAKPTTITDPNNVIYTDSNGVKYQIWPPPPGVRLRSAQVNCMTYTDDKGVEREIYLPQGTAHTAWDHLENERWEELEKFEEYAGQGYTEEDFKRWEERSCKPIEKEEEK</sequence>
<accession>A0AAE0PF16</accession>
<proteinExistence type="predicted"/>
<dbReference type="EMBL" id="JAUTDP010000006">
    <property type="protein sequence ID" value="KAK3398750.1"/>
    <property type="molecule type" value="Genomic_DNA"/>
</dbReference>
<comment type="caution">
    <text evidence="2">The sequence shown here is derived from an EMBL/GenBank/DDBJ whole genome shotgun (WGS) entry which is preliminary data.</text>
</comment>
<organism evidence="2 3">
    <name type="scientific">Sordaria brevicollis</name>
    <dbReference type="NCBI Taxonomy" id="83679"/>
    <lineage>
        <taxon>Eukaryota</taxon>
        <taxon>Fungi</taxon>
        <taxon>Dikarya</taxon>
        <taxon>Ascomycota</taxon>
        <taxon>Pezizomycotina</taxon>
        <taxon>Sordariomycetes</taxon>
        <taxon>Sordariomycetidae</taxon>
        <taxon>Sordariales</taxon>
        <taxon>Sordariaceae</taxon>
        <taxon>Sordaria</taxon>
    </lineage>
</organism>
<dbReference type="Proteomes" id="UP001281003">
    <property type="component" value="Unassembled WGS sequence"/>
</dbReference>
<evidence type="ECO:0000256" key="1">
    <source>
        <dbReference type="SAM" id="MobiDB-lite"/>
    </source>
</evidence>
<feature type="compositionally biased region" description="Basic and acidic residues" evidence="1">
    <location>
        <begin position="1"/>
        <end position="14"/>
    </location>
</feature>
<reference evidence="2" key="1">
    <citation type="journal article" date="2023" name="Mol. Phylogenet. Evol.">
        <title>Genome-scale phylogeny and comparative genomics of the fungal order Sordariales.</title>
        <authorList>
            <person name="Hensen N."/>
            <person name="Bonometti L."/>
            <person name="Westerberg I."/>
            <person name="Brannstrom I.O."/>
            <person name="Guillou S."/>
            <person name="Cros-Aarteil S."/>
            <person name="Calhoun S."/>
            <person name="Haridas S."/>
            <person name="Kuo A."/>
            <person name="Mondo S."/>
            <person name="Pangilinan J."/>
            <person name="Riley R."/>
            <person name="LaButti K."/>
            <person name="Andreopoulos B."/>
            <person name="Lipzen A."/>
            <person name="Chen C."/>
            <person name="Yan M."/>
            <person name="Daum C."/>
            <person name="Ng V."/>
            <person name="Clum A."/>
            <person name="Steindorff A."/>
            <person name="Ohm R.A."/>
            <person name="Martin F."/>
            <person name="Silar P."/>
            <person name="Natvig D.O."/>
            <person name="Lalanne C."/>
            <person name="Gautier V."/>
            <person name="Ament-Velasquez S.L."/>
            <person name="Kruys A."/>
            <person name="Hutchinson M.I."/>
            <person name="Powell A.J."/>
            <person name="Barry K."/>
            <person name="Miller A.N."/>
            <person name="Grigoriev I.V."/>
            <person name="Debuchy R."/>
            <person name="Gladieux P."/>
            <person name="Hiltunen Thoren M."/>
            <person name="Johannesson H."/>
        </authorList>
    </citation>
    <scope>NUCLEOTIDE SEQUENCE</scope>
    <source>
        <strain evidence="2">FGSC 1904</strain>
    </source>
</reference>
<dbReference type="AlphaFoldDB" id="A0AAE0PF16"/>
<protein>
    <submittedName>
        <fullName evidence="2">Uncharacterized protein</fullName>
    </submittedName>
</protein>
<reference evidence="2" key="2">
    <citation type="submission" date="2023-07" db="EMBL/GenBank/DDBJ databases">
        <authorList>
            <consortium name="Lawrence Berkeley National Laboratory"/>
            <person name="Haridas S."/>
            <person name="Hensen N."/>
            <person name="Bonometti L."/>
            <person name="Westerberg I."/>
            <person name="Brannstrom I.O."/>
            <person name="Guillou S."/>
            <person name="Cros-Aarteil S."/>
            <person name="Calhoun S."/>
            <person name="Kuo A."/>
            <person name="Mondo S."/>
            <person name="Pangilinan J."/>
            <person name="Riley R."/>
            <person name="LaButti K."/>
            <person name="Andreopoulos B."/>
            <person name="Lipzen A."/>
            <person name="Chen C."/>
            <person name="Yanf M."/>
            <person name="Daum C."/>
            <person name="Ng V."/>
            <person name="Clum A."/>
            <person name="Steindorff A."/>
            <person name="Ohm R."/>
            <person name="Martin F."/>
            <person name="Silar P."/>
            <person name="Natvig D."/>
            <person name="Lalanne C."/>
            <person name="Gautier V."/>
            <person name="Ament-velasquez S.L."/>
            <person name="Kruys A."/>
            <person name="Hutchinson M.I."/>
            <person name="Powell A.J."/>
            <person name="Barry K."/>
            <person name="Miller A.N."/>
            <person name="Grigoriev I.V."/>
            <person name="Debuchy R."/>
            <person name="Gladieux P."/>
            <person name="Thoren M.H."/>
            <person name="Johannesson H."/>
        </authorList>
    </citation>
    <scope>NUCLEOTIDE SEQUENCE</scope>
    <source>
        <strain evidence="2">FGSC 1904</strain>
    </source>
</reference>
<evidence type="ECO:0000313" key="2">
    <source>
        <dbReference type="EMBL" id="KAK3398750.1"/>
    </source>
</evidence>
<feature type="region of interest" description="Disordered" evidence="1">
    <location>
        <begin position="1"/>
        <end position="30"/>
    </location>
</feature>
<gene>
    <name evidence="2" type="ORF">B0T20DRAFT_411952</name>
</gene>